<feature type="domain" description="Tyr recombinase" evidence="4">
    <location>
        <begin position="1"/>
        <end position="122"/>
    </location>
</feature>
<evidence type="ECO:0000256" key="3">
    <source>
        <dbReference type="ARBA" id="ARBA00023172"/>
    </source>
</evidence>
<keyword evidence="2" id="KW-0238">DNA-binding</keyword>
<dbReference type="InterPro" id="IPR013762">
    <property type="entry name" value="Integrase-like_cat_sf"/>
</dbReference>
<sequence length="130" mass="15176">MLIHVVQGKGKKDRYTILSEVALKQLRRYFIIYKPERWLFPGQNKNEFLTERTVERVFEKACFLAKINKNVSVHTLRHSFTTHLLEGGTDLRYIQELLGHSSSKTTEIYTHVTQKSISNIVSPLDKIRSD</sequence>
<reference evidence="5 6" key="1">
    <citation type="submission" date="2019-12" db="EMBL/GenBank/DDBJ databases">
        <title>Genome sequenceing of Clostridium bovifaecis.</title>
        <authorList>
            <person name="Yao Y."/>
        </authorList>
    </citation>
    <scope>NUCLEOTIDE SEQUENCE [LARGE SCALE GENOMIC DNA]</scope>
    <source>
        <strain evidence="5 6">BXX</strain>
    </source>
</reference>
<keyword evidence="3" id="KW-0233">DNA recombination</keyword>
<dbReference type="EMBL" id="CP046522">
    <property type="protein sequence ID" value="QGU94333.1"/>
    <property type="molecule type" value="Genomic_DNA"/>
</dbReference>
<dbReference type="GO" id="GO:0015074">
    <property type="term" value="P:DNA integration"/>
    <property type="evidence" value="ECO:0007669"/>
    <property type="project" value="InterPro"/>
</dbReference>
<dbReference type="GO" id="GO:0006310">
    <property type="term" value="P:DNA recombination"/>
    <property type="evidence" value="ECO:0007669"/>
    <property type="project" value="UniProtKB-KW"/>
</dbReference>
<evidence type="ECO:0000313" key="5">
    <source>
        <dbReference type="EMBL" id="QGU94333.1"/>
    </source>
</evidence>
<dbReference type="InterPro" id="IPR011010">
    <property type="entry name" value="DNA_brk_join_enz"/>
</dbReference>
<dbReference type="Gene3D" id="1.10.443.10">
    <property type="entry name" value="Intergrase catalytic core"/>
    <property type="match status" value="1"/>
</dbReference>
<evidence type="ECO:0000256" key="2">
    <source>
        <dbReference type="ARBA" id="ARBA00023125"/>
    </source>
</evidence>
<gene>
    <name evidence="5" type="ORF">GOM49_03720</name>
</gene>
<evidence type="ECO:0000256" key="1">
    <source>
        <dbReference type="ARBA" id="ARBA00008857"/>
    </source>
</evidence>
<dbReference type="SUPFAM" id="SSF56349">
    <property type="entry name" value="DNA breaking-rejoining enzymes"/>
    <property type="match status" value="1"/>
</dbReference>
<organism evidence="5 6">
    <name type="scientific">Clostridium bovifaecis</name>
    <dbReference type="NCBI Taxonomy" id="2184719"/>
    <lineage>
        <taxon>Bacteria</taxon>
        <taxon>Bacillati</taxon>
        <taxon>Bacillota</taxon>
        <taxon>Clostridia</taxon>
        <taxon>Eubacteriales</taxon>
        <taxon>Clostridiaceae</taxon>
        <taxon>Clostridium</taxon>
    </lineage>
</organism>
<dbReference type="PANTHER" id="PTHR30349:SF41">
    <property type="entry name" value="INTEGRASE_RECOMBINASE PROTEIN MJ0367-RELATED"/>
    <property type="match status" value="1"/>
</dbReference>
<dbReference type="InterPro" id="IPR002104">
    <property type="entry name" value="Integrase_catalytic"/>
</dbReference>
<dbReference type="AlphaFoldDB" id="A0A6I6EPM4"/>
<dbReference type="InterPro" id="IPR050090">
    <property type="entry name" value="Tyrosine_recombinase_XerCD"/>
</dbReference>
<keyword evidence="6" id="KW-1185">Reference proteome</keyword>
<name>A0A6I6EPM4_9CLOT</name>
<dbReference type="Pfam" id="PF00589">
    <property type="entry name" value="Phage_integrase"/>
    <property type="match status" value="1"/>
</dbReference>
<dbReference type="PROSITE" id="PS51898">
    <property type="entry name" value="TYR_RECOMBINASE"/>
    <property type="match status" value="1"/>
</dbReference>
<protein>
    <submittedName>
        <fullName evidence="5">Tyrosine-type recombinase/integrase</fullName>
    </submittedName>
</protein>
<proteinExistence type="inferred from homology"/>
<evidence type="ECO:0000259" key="4">
    <source>
        <dbReference type="PROSITE" id="PS51898"/>
    </source>
</evidence>
<dbReference type="GO" id="GO:0003677">
    <property type="term" value="F:DNA binding"/>
    <property type="evidence" value="ECO:0007669"/>
    <property type="project" value="UniProtKB-KW"/>
</dbReference>
<evidence type="ECO:0000313" key="6">
    <source>
        <dbReference type="Proteomes" id="UP000422764"/>
    </source>
</evidence>
<dbReference type="PANTHER" id="PTHR30349">
    <property type="entry name" value="PHAGE INTEGRASE-RELATED"/>
    <property type="match status" value="1"/>
</dbReference>
<accession>A0A6I6EPM4</accession>
<dbReference type="Proteomes" id="UP000422764">
    <property type="component" value="Chromosome"/>
</dbReference>
<comment type="similarity">
    <text evidence="1">Belongs to the 'phage' integrase family.</text>
</comment>